<dbReference type="RefSeq" id="WP_087715343.1">
    <property type="nucleotide sequence ID" value="NZ_MWPH01000003.1"/>
</dbReference>
<dbReference type="SUPFAM" id="SSF53474">
    <property type="entry name" value="alpha/beta-Hydrolases"/>
    <property type="match status" value="1"/>
</dbReference>
<dbReference type="OrthoDB" id="50239at2157"/>
<dbReference type="Gene3D" id="3.40.50.1820">
    <property type="entry name" value="alpha/beta hydrolase"/>
    <property type="match status" value="1"/>
</dbReference>
<gene>
    <name evidence="3" type="ORF">B2G88_16265</name>
</gene>
<sequence>MSDVLVPGARDVRGTLDGPDDADTLVVACPPHPQQRGSRSDTRLVAVSDALTEAGIACLRFDYGPWDEGYGERTDVQNAIRWAADRYDRVGLCGYSFGATLAILAAADADPPVTAVSAIAPTARLAADLDACAALSALECPLQIVYGERDTTVEWEPLVDHLQGRTPESDGDKTRQPVDLVSLAADHFFVSQQQQVADAVSDFLVSRLGGEH</sequence>
<accession>A0A202E7N7</accession>
<dbReference type="AlphaFoldDB" id="A0A202E7N7"/>
<keyword evidence="4" id="KW-1185">Reference proteome</keyword>
<comment type="caution">
    <text evidence="3">The sequence shown here is derived from an EMBL/GenBank/DDBJ whole genome shotgun (WGS) entry which is preliminary data.</text>
</comment>
<feature type="region of interest" description="Disordered" evidence="1">
    <location>
        <begin position="1"/>
        <end position="23"/>
    </location>
</feature>
<dbReference type="InterPro" id="IPR000383">
    <property type="entry name" value="Xaa-Pro-like_dom"/>
</dbReference>
<dbReference type="EMBL" id="MWPH01000003">
    <property type="protein sequence ID" value="OVE83960.1"/>
    <property type="molecule type" value="Genomic_DNA"/>
</dbReference>
<organism evidence="3 4">
    <name type="scientific">Natronolimnobius baerhuensis</name>
    <dbReference type="NCBI Taxonomy" id="253108"/>
    <lineage>
        <taxon>Archaea</taxon>
        <taxon>Methanobacteriati</taxon>
        <taxon>Methanobacteriota</taxon>
        <taxon>Stenosarchaea group</taxon>
        <taxon>Halobacteria</taxon>
        <taxon>Halobacteriales</taxon>
        <taxon>Natrialbaceae</taxon>
        <taxon>Natronolimnobius</taxon>
    </lineage>
</organism>
<dbReference type="InterPro" id="IPR029058">
    <property type="entry name" value="AB_hydrolase_fold"/>
</dbReference>
<evidence type="ECO:0000256" key="1">
    <source>
        <dbReference type="SAM" id="MobiDB-lite"/>
    </source>
</evidence>
<feature type="domain" description="Xaa-Pro dipeptidyl-peptidase-like" evidence="2">
    <location>
        <begin position="66"/>
        <end position="127"/>
    </location>
</feature>
<evidence type="ECO:0000259" key="2">
    <source>
        <dbReference type="Pfam" id="PF02129"/>
    </source>
</evidence>
<proteinExistence type="predicted"/>
<protein>
    <submittedName>
        <fullName evidence="3">Alpha/beta hydrolase</fullName>
    </submittedName>
</protein>
<keyword evidence="3" id="KW-0378">Hydrolase</keyword>
<dbReference type="Pfam" id="PF02129">
    <property type="entry name" value="Peptidase_S15"/>
    <property type="match status" value="1"/>
</dbReference>
<dbReference type="Proteomes" id="UP000196084">
    <property type="component" value="Unassembled WGS sequence"/>
</dbReference>
<name>A0A202E7N7_9EURY</name>
<evidence type="ECO:0000313" key="4">
    <source>
        <dbReference type="Proteomes" id="UP000196084"/>
    </source>
</evidence>
<evidence type="ECO:0000313" key="3">
    <source>
        <dbReference type="EMBL" id="OVE83960.1"/>
    </source>
</evidence>
<dbReference type="GO" id="GO:0016787">
    <property type="term" value="F:hydrolase activity"/>
    <property type="evidence" value="ECO:0007669"/>
    <property type="project" value="UniProtKB-KW"/>
</dbReference>
<reference evidence="3 4" key="1">
    <citation type="submission" date="2017-02" db="EMBL/GenBank/DDBJ databases">
        <title>Natronthermophilus aegyptiacus gen. nov.,sp. nov., an aerobic, extremely halophilic alkalithermophilic archaeon isolated from the athalassohaline Wadi An Natrun, Egypt.</title>
        <authorList>
            <person name="Zhao B."/>
        </authorList>
    </citation>
    <scope>NUCLEOTIDE SEQUENCE [LARGE SCALE GENOMIC DNA]</scope>
    <source>
        <strain evidence="3 4">CGMCC 1.3597</strain>
    </source>
</reference>